<feature type="binding site" evidence="7">
    <location>
        <position position="157"/>
    </location>
    <ligand>
        <name>3-phosphoshikimate</name>
        <dbReference type="ChEBI" id="CHEBI:145989"/>
    </ligand>
</feature>
<dbReference type="InterPro" id="IPR023193">
    <property type="entry name" value="EPSP_synthase_CS"/>
</dbReference>
<dbReference type="InterPro" id="IPR006264">
    <property type="entry name" value="EPSP_synthase"/>
</dbReference>
<organism evidence="9 10">
    <name type="scientific">Peptoniphilus stercorisuis</name>
    <dbReference type="NCBI Taxonomy" id="1436965"/>
    <lineage>
        <taxon>Bacteria</taxon>
        <taxon>Bacillati</taxon>
        <taxon>Bacillota</taxon>
        <taxon>Tissierellia</taxon>
        <taxon>Tissierellales</taxon>
        <taxon>Peptoniphilaceae</taxon>
        <taxon>Peptoniphilus</taxon>
    </lineage>
</organism>
<dbReference type="PANTHER" id="PTHR21090">
    <property type="entry name" value="AROM/DEHYDROQUINATE SYNTHASE"/>
    <property type="match status" value="1"/>
</dbReference>
<feature type="binding site" evidence="7">
    <location>
        <position position="292"/>
    </location>
    <ligand>
        <name>3-phosphoshikimate</name>
        <dbReference type="ChEBI" id="CHEBI:145989"/>
    </ligand>
</feature>
<feature type="binding site" evidence="7">
    <location>
        <position position="159"/>
    </location>
    <ligand>
        <name>3-phosphoshikimate</name>
        <dbReference type="ChEBI" id="CHEBI:145989"/>
    </ligand>
</feature>
<feature type="binding site" evidence="7">
    <location>
        <position position="365"/>
    </location>
    <ligand>
        <name>phosphoenolpyruvate</name>
        <dbReference type="ChEBI" id="CHEBI:58702"/>
    </ligand>
</feature>
<dbReference type="EMBL" id="JAGGLJ010000011">
    <property type="protein sequence ID" value="MBP2025694.1"/>
    <property type="molecule type" value="Genomic_DNA"/>
</dbReference>
<evidence type="ECO:0000313" key="10">
    <source>
        <dbReference type="Proteomes" id="UP001519306"/>
    </source>
</evidence>
<dbReference type="InterPro" id="IPR036968">
    <property type="entry name" value="Enolpyruvate_Tfrase_sf"/>
</dbReference>
<evidence type="ECO:0000256" key="5">
    <source>
        <dbReference type="ARBA" id="ARBA00023141"/>
    </source>
</evidence>
<gene>
    <name evidence="7" type="primary">aroA</name>
    <name evidence="9" type="ORF">J2Z71_001238</name>
</gene>
<dbReference type="InterPro" id="IPR013792">
    <property type="entry name" value="RNA3'P_cycl/enolpyr_Trfase_a/b"/>
</dbReference>
<dbReference type="EC" id="2.5.1.19" evidence="7"/>
<feature type="binding site" evidence="7">
    <location>
        <position position="21"/>
    </location>
    <ligand>
        <name>3-phosphoshikimate</name>
        <dbReference type="ChEBI" id="CHEBI:145989"/>
    </ligand>
</feature>
<dbReference type="RefSeq" id="WP_210061045.1">
    <property type="nucleotide sequence ID" value="NZ_JAGGLJ010000011.1"/>
</dbReference>
<feature type="binding site" evidence="7">
    <location>
        <position position="20"/>
    </location>
    <ligand>
        <name>3-phosphoshikimate</name>
        <dbReference type="ChEBI" id="CHEBI:145989"/>
    </ligand>
</feature>
<feature type="binding site" evidence="7">
    <location>
        <position position="116"/>
    </location>
    <ligand>
        <name>phosphoenolpyruvate</name>
        <dbReference type="ChEBI" id="CHEBI:58702"/>
    </ligand>
</feature>
<feature type="binding site" evidence="7">
    <location>
        <position position="88"/>
    </location>
    <ligand>
        <name>phosphoenolpyruvate</name>
        <dbReference type="ChEBI" id="CHEBI:58702"/>
    </ligand>
</feature>
<dbReference type="HAMAP" id="MF_00210">
    <property type="entry name" value="EPSP_synth"/>
    <property type="match status" value="1"/>
</dbReference>
<feature type="binding site" evidence="7">
    <location>
        <position position="391"/>
    </location>
    <ligand>
        <name>phosphoenolpyruvate</name>
        <dbReference type="ChEBI" id="CHEBI:58702"/>
    </ligand>
</feature>
<comment type="caution">
    <text evidence="9">The sequence shown here is derived from an EMBL/GenBank/DDBJ whole genome shotgun (WGS) entry which is preliminary data.</text>
</comment>
<evidence type="ECO:0000313" key="9">
    <source>
        <dbReference type="EMBL" id="MBP2025694.1"/>
    </source>
</evidence>
<feature type="binding site" evidence="7">
    <location>
        <position position="20"/>
    </location>
    <ligand>
        <name>phosphoenolpyruvate</name>
        <dbReference type="ChEBI" id="CHEBI:58702"/>
    </ligand>
</feature>
<keyword evidence="5 7" id="KW-0057">Aromatic amino acid biosynthesis</keyword>
<sequence>MNIVVYPKKISGSINGISSKSYAQRAIFISALSKGVSFLKIDTISDDIKRALDTIKSLGCEIDLDENIYKIKPPNIYKSNTYNVGESGTTLRFLIPIISVLGLNGKIIREGSLINRPNDIYFDLIPSHGAFIKEDNEYIIQSGSIKEGIYELDGDISSQFISGLLIALSYLEKESKIIVNKELQSKDYVNMTIDILEKFGVEIIKDKNIYTIKNTPKGTKYIVEKDWSNALFFLAAGVEVIGLNKNSKQGDKEALLFLEDLGFFNISKDEFKLEKIKKEKDIRILDAKNIPDTVPILCILSAITKGYTKVINTKRLKIKESNRVKSTIEMLRNLGVDVVEYSDSFSFNSVDEFKECKINSYNDHRIAMSATIASNFSKGKIEILGAESVNKSYVNFYEDFKNLGGEIDVI</sequence>
<dbReference type="PIRSF" id="PIRSF000505">
    <property type="entry name" value="EPSPS"/>
    <property type="match status" value="1"/>
</dbReference>
<feature type="binding site" evidence="7">
    <location>
        <position position="159"/>
    </location>
    <ligand>
        <name>phosphoenolpyruvate</name>
        <dbReference type="ChEBI" id="CHEBI:58702"/>
    </ligand>
</feature>
<keyword evidence="3 7" id="KW-0028">Amino-acid biosynthesis</keyword>
<feature type="domain" description="Enolpyruvate transferase" evidence="8">
    <location>
        <begin position="7"/>
        <end position="399"/>
    </location>
</feature>
<comment type="subunit">
    <text evidence="7">Monomer.</text>
</comment>
<evidence type="ECO:0000256" key="1">
    <source>
        <dbReference type="ARBA" id="ARBA00004811"/>
    </source>
</evidence>
<dbReference type="Gene3D" id="3.65.10.10">
    <property type="entry name" value="Enolpyruvate transferase domain"/>
    <property type="match status" value="2"/>
</dbReference>
<feature type="binding site" evidence="7">
    <location>
        <position position="185"/>
    </location>
    <ligand>
        <name>3-phosphoshikimate</name>
        <dbReference type="ChEBI" id="CHEBI:145989"/>
    </ligand>
</feature>
<dbReference type="PANTHER" id="PTHR21090:SF5">
    <property type="entry name" value="PENTAFUNCTIONAL AROM POLYPEPTIDE"/>
    <property type="match status" value="1"/>
</dbReference>
<protein>
    <recommendedName>
        <fullName evidence="7">3-phosphoshikimate 1-carboxyvinyltransferase</fullName>
        <ecNumber evidence="7">2.5.1.19</ecNumber>
    </recommendedName>
    <alternativeName>
        <fullName evidence="7">5-enolpyruvylshikimate-3-phosphate synthase</fullName>
        <shortName evidence="7">EPSP synthase</shortName>
        <shortName evidence="7">EPSPS</shortName>
    </alternativeName>
</protein>
<keyword evidence="10" id="KW-1185">Reference proteome</keyword>
<evidence type="ECO:0000256" key="7">
    <source>
        <dbReference type="HAMAP-Rule" id="MF_00210"/>
    </source>
</evidence>
<evidence type="ECO:0000259" key="8">
    <source>
        <dbReference type="Pfam" id="PF00275"/>
    </source>
</evidence>
<keyword evidence="4 7" id="KW-0808">Transferase</keyword>
<feature type="binding site" evidence="7">
    <location>
        <position position="158"/>
    </location>
    <ligand>
        <name>3-phosphoshikimate</name>
        <dbReference type="ChEBI" id="CHEBI:145989"/>
    </ligand>
</feature>
<comment type="caution">
    <text evidence="7">Lacks conserved residue(s) required for the propagation of feature annotation.</text>
</comment>
<evidence type="ECO:0000256" key="4">
    <source>
        <dbReference type="ARBA" id="ARBA00022679"/>
    </source>
</evidence>
<comment type="pathway">
    <text evidence="1 7">Metabolic intermediate biosynthesis; chorismate biosynthesis; chorismate from D-erythrose 4-phosphate and phosphoenolpyruvate: step 6/7.</text>
</comment>
<feature type="binding site" evidence="7">
    <location>
        <position position="323"/>
    </location>
    <ligand>
        <name>phosphoenolpyruvate</name>
        <dbReference type="ChEBI" id="CHEBI:58702"/>
    </ligand>
</feature>
<evidence type="ECO:0000256" key="3">
    <source>
        <dbReference type="ARBA" id="ARBA00022605"/>
    </source>
</evidence>
<dbReference type="SUPFAM" id="SSF55205">
    <property type="entry name" value="EPT/RTPC-like"/>
    <property type="match status" value="1"/>
</dbReference>
<dbReference type="GO" id="GO:0003866">
    <property type="term" value="F:3-phosphoshikimate 1-carboxyvinyltransferase activity"/>
    <property type="evidence" value="ECO:0007669"/>
    <property type="project" value="UniProtKB-EC"/>
</dbReference>
<proteinExistence type="inferred from homology"/>
<evidence type="ECO:0000256" key="6">
    <source>
        <dbReference type="ARBA" id="ARBA00044633"/>
    </source>
</evidence>
<feature type="binding site" evidence="7">
    <location>
        <position position="25"/>
    </location>
    <ligand>
        <name>3-phosphoshikimate</name>
        <dbReference type="ChEBI" id="CHEBI:145989"/>
    </ligand>
</feature>
<dbReference type="InterPro" id="IPR001986">
    <property type="entry name" value="Enolpyruvate_Tfrase_dom"/>
</dbReference>
<dbReference type="Proteomes" id="UP001519306">
    <property type="component" value="Unassembled WGS sequence"/>
</dbReference>
<keyword evidence="7" id="KW-0963">Cytoplasm</keyword>
<feature type="binding site" evidence="7">
    <location>
        <position position="319"/>
    </location>
    <ligand>
        <name>3-phosphoshikimate</name>
        <dbReference type="ChEBI" id="CHEBI:145989"/>
    </ligand>
</feature>
<feature type="active site" description="Proton acceptor" evidence="7">
    <location>
        <position position="292"/>
    </location>
</feature>
<dbReference type="Pfam" id="PF00275">
    <property type="entry name" value="EPSP_synthase"/>
    <property type="match status" value="1"/>
</dbReference>
<name>A0ABS4KD52_9FIRM</name>
<comment type="subcellular location">
    <subcellularLocation>
        <location evidence="7">Cytoplasm</location>
    </subcellularLocation>
</comment>
<comment type="function">
    <text evidence="7">Catalyzes the transfer of the enolpyruvyl moiety of phosphoenolpyruvate (PEP) to the 5-hydroxyl of shikimate-3-phosphate (S3P) to produce enolpyruvyl shikimate-3-phosphate and inorganic phosphate.</text>
</comment>
<dbReference type="PROSITE" id="PS00885">
    <property type="entry name" value="EPSP_SYNTHASE_2"/>
    <property type="match status" value="1"/>
</dbReference>
<reference evidence="9 10" key="1">
    <citation type="submission" date="2021-03" db="EMBL/GenBank/DDBJ databases">
        <title>Genomic Encyclopedia of Type Strains, Phase IV (KMG-IV): sequencing the most valuable type-strain genomes for metagenomic binning, comparative biology and taxonomic classification.</title>
        <authorList>
            <person name="Goeker M."/>
        </authorList>
    </citation>
    <scope>NUCLEOTIDE SEQUENCE [LARGE SCALE GENOMIC DNA]</scope>
    <source>
        <strain evidence="9 10">DSM 27563</strain>
    </source>
</reference>
<comment type="catalytic activity">
    <reaction evidence="6">
        <text>3-phosphoshikimate + phosphoenolpyruvate = 5-O-(1-carboxyvinyl)-3-phosphoshikimate + phosphate</text>
        <dbReference type="Rhea" id="RHEA:21256"/>
        <dbReference type="ChEBI" id="CHEBI:43474"/>
        <dbReference type="ChEBI" id="CHEBI:57701"/>
        <dbReference type="ChEBI" id="CHEBI:58702"/>
        <dbReference type="ChEBI" id="CHEBI:145989"/>
        <dbReference type="EC" id="2.5.1.19"/>
    </reaction>
    <physiologicalReaction direction="left-to-right" evidence="6">
        <dbReference type="Rhea" id="RHEA:21257"/>
    </physiologicalReaction>
</comment>
<comment type="similarity">
    <text evidence="2 7">Belongs to the EPSP synthase family.</text>
</comment>
<evidence type="ECO:0000256" key="2">
    <source>
        <dbReference type="ARBA" id="ARBA00009948"/>
    </source>
</evidence>
<accession>A0ABS4KD52</accession>